<dbReference type="Proteomes" id="UP001497700">
    <property type="component" value="Unassembled WGS sequence"/>
</dbReference>
<keyword evidence="2" id="KW-1185">Reference proteome</keyword>
<organism evidence="1 2">
    <name type="scientific">Hypoxylon rubiginosum</name>
    <dbReference type="NCBI Taxonomy" id="110542"/>
    <lineage>
        <taxon>Eukaryota</taxon>
        <taxon>Fungi</taxon>
        <taxon>Dikarya</taxon>
        <taxon>Ascomycota</taxon>
        <taxon>Pezizomycotina</taxon>
        <taxon>Sordariomycetes</taxon>
        <taxon>Xylariomycetidae</taxon>
        <taxon>Xylariales</taxon>
        <taxon>Hypoxylaceae</taxon>
        <taxon>Hypoxylon</taxon>
    </lineage>
</organism>
<comment type="caution">
    <text evidence="1">The sequence shown here is derived from an EMBL/GenBank/DDBJ whole genome shotgun (WGS) entry which is preliminary data.</text>
</comment>
<accession>A0ACB9YI27</accession>
<reference evidence="1 2" key="1">
    <citation type="journal article" date="2022" name="New Phytol.">
        <title>Ecological generalism drives hyperdiversity of secondary metabolite gene clusters in xylarialean endophytes.</title>
        <authorList>
            <person name="Franco M.E.E."/>
            <person name="Wisecaver J.H."/>
            <person name="Arnold A.E."/>
            <person name="Ju Y.M."/>
            <person name="Slot J.C."/>
            <person name="Ahrendt S."/>
            <person name="Moore L.P."/>
            <person name="Eastman K.E."/>
            <person name="Scott K."/>
            <person name="Konkel Z."/>
            <person name="Mondo S.J."/>
            <person name="Kuo A."/>
            <person name="Hayes R.D."/>
            <person name="Haridas S."/>
            <person name="Andreopoulos B."/>
            <person name="Riley R."/>
            <person name="LaButti K."/>
            <person name="Pangilinan J."/>
            <person name="Lipzen A."/>
            <person name="Amirebrahimi M."/>
            <person name="Yan J."/>
            <person name="Adam C."/>
            <person name="Keymanesh K."/>
            <person name="Ng V."/>
            <person name="Louie K."/>
            <person name="Northen T."/>
            <person name="Drula E."/>
            <person name="Henrissat B."/>
            <person name="Hsieh H.M."/>
            <person name="Youens-Clark K."/>
            <person name="Lutzoni F."/>
            <person name="Miadlikowska J."/>
            <person name="Eastwood D.C."/>
            <person name="Hamelin R.C."/>
            <person name="Grigoriev I.V."/>
            <person name="U'Ren J.M."/>
        </authorList>
    </citation>
    <scope>NUCLEOTIDE SEQUENCE [LARGE SCALE GENOMIC DNA]</scope>
    <source>
        <strain evidence="1 2">CBS 119005</strain>
    </source>
</reference>
<evidence type="ECO:0000313" key="2">
    <source>
        <dbReference type="Proteomes" id="UP001497700"/>
    </source>
</evidence>
<sequence>MSISHDHPEDGMPSTISLVPSPEDLLNPAVPYKYNVEELATYSTHEEDVQGNTENHPDLQNPLPTFQQPVASRSVDSQDSPAQSNAQQDEQQKGEDSGLRILAIPGQRPHLDADDIKDKEFTATEHFGMEKPHLPFEDLCRAVIEKGKKDDLQNADITTDTQTLWAIFQSIYEKSQKTKVKKHDKGICLAVHIEHATTYIKVVNSYEIDGEALTAATSKLKEARQGYLSVKVGPSKTRESLNAFKRVLSYGWGGMELIVQDDNQITGPNRPQDDPATSGPLYATFECGRQSTEVLGLFASQKNQKTDKRNHRALCHLWFSETRTARIAEFSRPSNETNIGMFEKLSLVDKNTLRLSEKVDNMADSKLTAWTKRKDVQVTMKCLSRVLQQILKIAADQQTKGKNKFVVKHTRKINDEMEVQLDADYLTVDLVSPTMVQEIGREEED</sequence>
<proteinExistence type="predicted"/>
<protein>
    <submittedName>
        <fullName evidence="1">Uncharacterized protein</fullName>
    </submittedName>
</protein>
<name>A0ACB9YI27_9PEZI</name>
<gene>
    <name evidence="1" type="ORF">F4820DRAFT_467915</name>
</gene>
<evidence type="ECO:0000313" key="1">
    <source>
        <dbReference type="EMBL" id="KAI4858761.1"/>
    </source>
</evidence>
<dbReference type="EMBL" id="MU393691">
    <property type="protein sequence ID" value="KAI4858761.1"/>
    <property type="molecule type" value="Genomic_DNA"/>
</dbReference>